<evidence type="ECO:0000259" key="1">
    <source>
        <dbReference type="Pfam" id="PF01814"/>
    </source>
</evidence>
<dbReference type="InterPro" id="IPR012312">
    <property type="entry name" value="Hemerythrin-like"/>
</dbReference>
<gene>
    <name evidence="2" type="ORF">CR155_11720</name>
</gene>
<comment type="caution">
    <text evidence="2">The sequence shown here is derived from an EMBL/GenBank/DDBJ whole genome shotgun (WGS) entry which is preliminary data.</text>
</comment>
<dbReference type="Proteomes" id="UP000234328">
    <property type="component" value="Unassembled WGS sequence"/>
</dbReference>
<dbReference type="Pfam" id="PF01814">
    <property type="entry name" value="Hemerythrin"/>
    <property type="match status" value="1"/>
</dbReference>
<feature type="domain" description="Hemerythrin-like" evidence="1">
    <location>
        <begin position="18"/>
        <end position="157"/>
    </location>
</feature>
<name>A0A2N4UEQ4_9BURK</name>
<keyword evidence="3" id="KW-1185">Reference proteome</keyword>
<dbReference type="OrthoDB" id="8898809at2"/>
<organism evidence="2 3">
    <name type="scientific">Pollutimonas nitritireducens</name>
    <dbReference type="NCBI Taxonomy" id="2045209"/>
    <lineage>
        <taxon>Bacteria</taxon>
        <taxon>Pseudomonadati</taxon>
        <taxon>Pseudomonadota</taxon>
        <taxon>Betaproteobacteria</taxon>
        <taxon>Burkholderiales</taxon>
        <taxon>Alcaligenaceae</taxon>
        <taxon>Pollutimonas</taxon>
    </lineage>
</organism>
<proteinExistence type="predicted"/>
<sequence>MGTDFPGYSGPTASVEVPLEMLAACHHRIQRQCITLKRLAAHLRLHGSDTQASTAATGILRYFDTAALHHHADEEQNLFPALIESMAGSDAVCIRELTGGLTADHRRLEAMWKGLRISLQQVEVGKPALLDQDEVDSFTHLYERHMKLEEDELLPMAKRLLSESEITRIGRAMRQRRGIPD</sequence>
<dbReference type="RefSeq" id="WP_102070221.1">
    <property type="nucleotide sequence ID" value="NZ_PDNV01000007.1"/>
</dbReference>
<protein>
    <submittedName>
        <fullName evidence="2">Cation-binding protein</fullName>
    </submittedName>
</protein>
<dbReference type="AlphaFoldDB" id="A0A2N4UEQ4"/>
<dbReference type="EMBL" id="PDNV01000007">
    <property type="protein sequence ID" value="PLC53498.1"/>
    <property type="molecule type" value="Genomic_DNA"/>
</dbReference>
<accession>A0A2N4UEQ4</accession>
<dbReference type="Gene3D" id="1.20.120.520">
    <property type="entry name" value="nmb1532 protein domain like"/>
    <property type="match status" value="1"/>
</dbReference>
<dbReference type="CDD" id="cd12108">
    <property type="entry name" value="Hr-like"/>
    <property type="match status" value="1"/>
</dbReference>
<evidence type="ECO:0000313" key="2">
    <source>
        <dbReference type="EMBL" id="PLC53498.1"/>
    </source>
</evidence>
<reference evidence="2 3" key="1">
    <citation type="submission" date="2017-10" db="EMBL/GenBank/DDBJ databases">
        <title>Two draft genome sequences of Pusillimonas sp. strains isolated from a nitrate- and radionuclide-contaminated groundwater in Russia.</title>
        <authorList>
            <person name="Grouzdev D.S."/>
            <person name="Tourova T.P."/>
            <person name="Goeva M.A."/>
            <person name="Babich T.L."/>
            <person name="Sokolova D.S."/>
            <person name="Abdullin R."/>
            <person name="Poltaraus A.B."/>
            <person name="Toshchakov S.V."/>
            <person name="Nazina T.N."/>
        </authorList>
    </citation>
    <scope>NUCLEOTIDE SEQUENCE [LARGE SCALE GENOMIC DNA]</scope>
    <source>
        <strain evidence="2 3">JR1/69-2-13</strain>
    </source>
</reference>
<evidence type="ECO:0000313" key="3">
    <source>
        <dbReference type="Proteomes" id="UP000234328"/>
    </source>
</evidence>